<feature type="transmembrane region" description="Helical" evidence="1">
    <location>
        <begin position="268"/>
        <end position="292"/>
    </location>
</feature>
<dbReference type="InterPro" id="IPR019421">
    <property type="entry name" value="7TM_GPCR_serpentine_rcpt_Srd"/>
</dbReference>
<feature type="transmembrane region" description="Helical" evidence="1">
    <location>
        <begin position="41"/>
        <end position="62"/>
    </location>
</feature>
<reference evidence="2" key="1">
    <citation type="submission" date="2022-01" db="EMBL/GenBank/DDBJ databases">
        <title>Genome Sequence Resource for Two Populations of Ditylenchus destructor, the Migratory Endoparasitic Phytonematode.</title>
        <authorList>
            <person name="Zhang H."/>
            <person name="Lin R."/>
            <person name="Xie B."/>
        </authorList>
    </citation>
    <scope>NUCLEOTIDE SEQUENCE</scope>
    <source>
        <strain evidence="2">BazhouSP</strain>
    </source>
</reference>
<dbReference type="PANTHER" id="PTHR22943">
    <property type="entry name" value="7-TRANSMEMBRANE DOMAIN RECEPTOR C.ELEGANS"/>
    <property type="match status" value="1"/>
</dbReference>
<sequence length="324" mass="37610">MVIHKFAQVIGTICFAIGMILNSLLVFLICKNRSTVCDKSYQPIILQICVMDMLTLIIYTFYMPAFIGDRNDGIYYTLGFFNDVFDNAPLFTQFIYKAWFFFAFLFTISPSVQFLYRYLVLCRDWKPSYRLYMGFYSLIVLVLLSFDILFNEGTIYVSRTSNAPYREHIFTDNPTNADLVVFRISSSPWTAIVAINIVAIPFIVVIICGIRIWLHFRRHFRLVSHLNESNQRLQTQINYTLFIQGGMPIFGHLATLLLTLYLKFESEYMTFLPNFITLVIIDVNPLLTILVIDSYRRAVLNLCLCRPVTLPKQVNVLTTVMQSP</sequence>
<dbReference type="Gene3D" id="1.20.1070.10">
    <property type="entry name" value="Rhodopsin 7-helix transmembrane proteins"/>
    <property type="match status" value="1"/>
</dbReference>
<dbReference type="PANTHER" id="PTHR22943:SF248">
    <property type="entry name" value="SEVEN TM RECEPTOR"/>
    <property type="match status" value="1"/>
</dbReference>
<keyword evidence="1" id="KW-0812">Transmembrane</keyword>
<accession>A0AAD4MT32</accession>
<keyword evidence="3" id="KW-1185">Reference proteome</keyword>
<evidence type="ECO:0000313" key="3">
    <source>
        <dbReference type="Proteomes" id="UP001201812"/>
    </source>
</evidence>
<feature type="transmembrane region" description="Helical" evidence="1">
    <location>
        <begin position="237"/>
        <end position="262"/>
    </location>
</feature>
<name>A0AAD4MT32_9BILA</name>
<dbReference type="Pfam" id="PF10317">
    <property type="entry name" value="7TM_GPCR_Srd"/>
    <property type="match status" value="1"/>
</dbReference>
<feature type="transmembrane region" description="Helical" evidence="1">
    <location>
        <begin position="98"/>
        <end position="119"/>
    </location>
</feature>
<dbReference type="AlphaFoldDB" id="A0AAD4MT32"/>
<gene>
    <name evidence="2" type="ORF">DdX_14504</name>
</gene>
<protein>
    <submittedName>
        <fullName evidence="2">Serpentine type 7TM GPCR chemoreceptor str domain-containing protein</fullName>
    </submittedName>
</protein>
<keyword evidence="1" id="KW-0472">Membrane</keyword>
<proteinExistence type="predicted"/>
<feature type="transmembrane region" description="Helical" evidence="1">
    <location>
        <begin position="131"/>
        <end position="150"/>
    </location>
</feature>
<dbReference type="SUPFAM" id="SSF81321">
    <property type="entry name" value="Family A G protein-coupled receptor-like"/>
    <property type="match status" value="1"/>
</dbReference>
<dbReference type="Proteomes" id="UP001201812">
    <property type="component" value="Unassembled WGS sequence"/>
</dbReference>
<feature type="transmembrane region" description="Helical" evidence="1">
    <location>
        <begin position="6"/>
        <end position="29"/>
    </location>
</feature>
<organism evidence="2 3">
    <name type="scientific">Ditylenchus destructor</name>
    <dbReference type="NCBI Taxonomy" id="166010"/>
    <lineage>
        <taxon>Eukaryota</taxon>
        <taxon>Metazoa</taxon>
        <taxon>Ecdysozoa</taxon>
        <taxon>Nematoda</taxon>
        <taxon>Chromadorea</taxon>
        <taxon>Rhabditida</taxon>
        <taxon>Tylenchina</taxon>
        <taxon>Tylenchomorpha</taxon>
        <taxon>Sphaerularioidea</taxon>
        <taxon>Anguinidae</taxon>
        <taxon>Anguininae</taxon>
        <taxon>Ditylenchus</taxon>
    </lineage>
</organism>
<dbReference type="EMBL" id="JAKKPZ010000073">
    <property type="protein sequence ID" value="KAI1704003.1"/>
    <property type="molecule type" value="Genomic_DNA"/>
</dbReference>
<evidence type="ECO:0000313" key="2">
    <source>
        <dbReference type="EMBL" id="KAI1704003.1"/>
    </source>
</evidence>
<evidence type="ECO:0000256" key="1">
    <source>
        <dbReference type="SAM" id="Phobius"/>
    </source>
</evidence>
<comment type="caution">
    <text evidence="2">The sequence shown here is derived from an EMBL/GenBank/DDBJ whole genome shotgun (WGS) entry which is preliminary data.</text>
</comment>
<keyword evidence="1" id="KW-1133">Transmembrane helix</keyword>
<feature type="transmembrane region" description="Helical" evidence="1">
    <location>
        <begin position="189"/>
        <end position="216"/>
    </location>
</feature>